<protein>
    <submittedName>
        <fullName evidence="3">Glycosyl transferase family 11</fullName>
    </submittedName>
</protein>
<reference evidence="3 4" key="1">
    <citation type="submission" date="2019-02" db="EMBL/GenBank/DDBJ databases">
        <title>Deep-cultivation of Planctomycetes and their phenomic and genomic characterization uncovers novel biology.</title>
        <authorList>
            <person name="Wiegand S."/>
            <person name="Jogler M."/>
            <person name="Boedeker C."/>
            <person name="Pinto D."/>
            <person name="Vollmers J."/>
            <person name="Rivas-Marin E."/>
            <person name="Kohn T."/>
            <person name="Peeters S.H."/>
            <person name="Heuer A."/>
            <person name="Rast P."/>
            <person name="Oberbeckmann S."/>
            <person name="Bunk B."/>
            <person name="Jeske O."/>
            <person name="Meyerdierks A."/>
            <person name="Storesund J.E."/>
            <person name="Kallscheuer N."/>
            <person name="Luecker S."/>
            <person name="Lage O.M."/>
            <person name="Pohl T."/>
            <person name="Merkel B.J."/>
            <person name="Hornburger P."/>
            <person name="Mueller R.-W."/>
            <person name="Bruemmer F."/>
            <person name="Labrenz M."/>
            <person name="Spormann A.M."/>
            <person name="Op Den Camp H."/>
            <person name="Overmann J."/>
            <person name="Amann R."/>
            <person name="Jetten M.S.M."/>
            <person name="Mascher T."/>
            <person name="Medema M.H."/>
            <person name="Devos D.P."/>
            <person name="Kaster A.-K."/>
            <person name="Ovreas L."/>
            <person name="Rohde M."/>
            <person name="Galperin M.Y."/>
            <person name="Jogler C."/>
        </authorList>
    </citation>
    <scope>NUCLEOTIDE SEQUENCE [LARGE SCALE GENOMIC DNA]</scope>
    <source>
        <strain evidence="3 4">CA85</strain>
    </source>
</reference>
<keyword evidence="4" id="KW-1185">Reference proteome</keyword>
<comment type="caution">
    <text evidence="3">The sequence shown here is derived from an EMBL/GenBank/DDBJ whole genome shotgun (WGS) entry which is preliminary data.</text>
</comment>
<keyword evidence="1" id="KW-0328">Glycosyltransferase</keyword>
<dbReference type="InterPro" id="IPR002516">
    <property type="entry name" value="Glyco_trans_11"/>
</dbReference>
<organism evidence="3 4">
    <name type="scientific">Allorhodopirellula solitaria</name>
    <dbReference type="NCBI Taxonomy" id="2527987"/>
    <lineage>
        <taxon>Bacteria</taxon>
        <taxon>Pseudomonadati</taxon>
        <taxon>Planctomycetota</taxon>
        <taxon>Planctomycetia</taxon>
        <taxon>Pirellulales</taxon>
        <taxon>Pirellulaceae</taxon>
        <taxon>Allorhodopirellula</taxon>
    </lineage>
</organism>
<dbReference type="PANTHER" id="PTHR11927:SF9">
    <property type="entry name" value="L-FUCOSYLTRANSFERASE"/>
    <property type="match status" value="1"/>
</dbReference>
<dbReference type="Proteomes" id="UP000318053">
    <property type="component" value="Unassembled WGS sequence"/>
</dbReference>
<accession>A0A5C5X0X7</accession>
<gene>
    <name evidence="3" type="ORF">CA85_42730</name>
</gene>
<keyword evidence="2 3" id="KW-0808">Transferase</keyword>
<dbReference type="Pfam" id="PF01531">
    <property type="entry name" value="Glyco_transf_11"/>
    <property type="match status" value="1"/>
</dbReference>
<dbReference type="GO" id="GO:0008107">
    <property type="term" value="F:galactoside 2-alpha-L-fucosyltransferase activity"/>
    <property type="evidence" value="ECO:0007669"/>
    <property type="project" value="InterPro"/>
</dbReference>
<dbReference type="EMBL" id="SJPK01000013">
    <property type="protein sequence ID" value="TWT56460.1"/>
    <property type="molecule type" value="Genomic_DNA"/>
</dbReference>
<dbReference type="GO" id="GO:0005975">
    <property type="term" value="P:carbohydrate metabolic process"/>
    <property type="evidence" value="ECO:0007669"/>
    <property type="project" value="InterPro"/>
</dbReference>
<evidence type="ECO:0000313" key="3">
    <source>
        <dbReference type="EMBL" id="TWT56460.1"/>
    </source>
</evidence>
<dbReference type="RefSeq" id="WP_146393125.1">
    <property type="nucleotide sequence ID" value="NZ_SJPK01000013.1"/>
</dbReference>
<evidence type="ECO:0000256" key="2">
    <source>
        <dbReference type="ARBA" id="ARBA00022679"/>
    </source>
</evidence>
<dbReference type="AlphaFoldDB" id="A0A5C5X0X7"/>
<evidence type="ECO:0000256" key="1">
    <source>
        <dbReference type="ARBA" id="ARBA00022676"/>
    </source>
</evidence>
<dbReference type="GO" id="GO:0016020">
    <property type="term" value="C:membrane"/>
    <property type="evidence" value="ECO:0007669"/>
    <property type="project" value="InterPro"/>
</dbReference>
<dbReference type="PANTHER" id="PTHR11927">
    <property type="entry name" value="GALACTOSIDE 2-L-FUCOSYLTRANSFERASE"/>
    <property type="match status" value="1"/>
</dbReference>
<name>A0A5C5X0X7_9BACT</name>
<proteinExistence type="predicted"/>
<dbReference type="OrthoDB" id="9794601at2"/>
<evidence type="ECO:0000313" key="4">
    <source>
        <dbReference type="Proteomes" id="UP000318053"/>
    </source>
</evidence>
<sequence length="246" mass="28319">MITFSRLGQHGRLGNQLFQIASVLSVGAAVGQDVVFPEWPYAQYFSAAFPVGSVTNAKTYVERQFSHHVLPVAQGNWDLIGYFQSEKYFNTDLVKRQFRFTDDLSRALSARVERSRRRRVLLSVRRGDFVNNWKYFQLGKDYYLEALSSLDHDVEVFATSDDLDYCRHAFDGLGFVFADGLTAIEQLCLGASCDDFIISNSTFSWWQAWLGEQSGSRVIRPLRNFSDACEEDETDYWPLRWTMFST</sequence>